<comment type="caution">
    <text evidence="1">The sequence shown here is derived from an EMBL/GenBank/DDBJ whole genome shotgun (WGS) entry which is preliminary data.</text>
</comment>
<evidence type="ECO:0000313" key="2">
    <source>
        <dbReference type="Proteomes" id="UP001195941"/>
    </source>
</evidence>
<evidence type="ECO:0000313" key="1">
    <source>
        <dbReference type="EMBL" id="MBR9651438.1"/>
    </source>
</evidence>
<sequence length="130" mass="14807">MALFNQLLCEIGEPSRTDREFINDTSGFDGVRQGVLRGDARLSPCPRSGPVPCPRFRLHINYISQFIDKKYLLAHSLWPPQAGTKRGSCRTEIAALLNAVQQREADECFYPNRPRREEFSVLQHLFMAGL</sequence>
<dbReference type="RefSeq" id="WP_212701028.1">
    <property type="nucleotide sequence ID" value="NZ_JADMKU010000007.1"/>
</dbReference>
<dbReference type="EMBL" id="JADMKU010000007">
    <property type="protein sequence ID" value="MBR9651438.1"/>
    <property type="molecule type" value="Genomic_DNA"/>
</dbReference>
<protein>
    <submittedName>
        <fullName evidence="1">Uncharacterized protein</fullName>
    </submittedName>
</protein>
<reference evidence="1 2" key="1">
    <citation type="journal article" date="2021" name="Arch. Microbiol.">
        <title>Thalassobius aquimarinus sp. nov., isolated from the Sea of Japan seashore.</title>
        <authorList>
            <person name="Kurilenko V.V."/>
            <person name="Romanenko L.A."/>
            <person name="Chernysheva N.Y."/>
            <person name="Velansky P.V."/>
            <person name="Tekutyeva L.A."/>
            <person name="Isaeva M.P."/>
            <person name="Mikhailov V.V."/>
        </authorList>
    </citation>
    <scope>NUCLEOTIDE SEQUENCE [LARGE SCALE GENOMIC DNA]</scope>
    <source>
        <strain evidence="1 2">KMM 8518</strain>
    </source>
</reference>
<keyword evidence="2" id="KW-1185">Reference proteome</keyword>
<gene>
    <name evidence="1" type="ORF">IT775_09920</name>
</gene>
<proteinExistence type="predicted"/>
<organism evidence="1 2">
    <name type="scientific">Thalassovita aquimarina</name>
    <dbReference type="NCBI Taxonomy" id="2785917"/>
    <lineage>
        <taxon>Bacteria</taxon>
        <taxon>Pseudomonadati</taxon>
        <taxon>Pseudomonadota</taxon>
        <taxon>Alphaproteobacteria</taxon>
        <taxon>Rhodobacterales</taxon>
        <taxon>Roseobacteraceae</taxon>
        <taxon>Thalassovita</taxon>
    </lineage>
</organism>
<accession>A0ABS5HS59</accession>
<dbReference type="Proteomes" id="UP001195941">
    <property type="component" value="Unassembled WGS sequence"/>
</dbReference>
<name>A0ABS5HS59_9RHOB</name>